<feature type="compositionally biased region" description="Polar residues" evidence="1">
    <location>
        <begin position="1"/>
        <end position="18"/>
    </location>
</feature>
<feature type="compositionally biased region" description="Basic and acidic residues" evidence="1">
    <location>
        <begin position="617"/>
        <end position="630"/>
    </location>
</feature>
<evidence type="ECO:0000313" key="2">
    <source>
        <dbReference type="EMBL" id="SCU65588.1"/>
    </source>
</evidence>
<keyword evidence="3" id="KW-1185">Reference proteome</keyword>
<dbReference type="RefSeq" id="XP_067077160.1">
    <property type="nucleotide sequence ID" value="XM_067221059.1"/>
</dbReference>
<feature type="compositionally biased region" description="Basic and acidic residues" evidence="1">
    <location>
        <begin position="478"/>
        <end position="489"/>
    </location>
</feature>
<feature type="compositionally biased region" description="Polar residues" evidence="1">
    <location>
        <begin position="89"/>
        <end position="98"/>
    </location>
</feature>
<protein>
    <submittedName>
        <fullName evidence="2">Uncharacterized protein</fullName>
    </submittedName>
</protein>
<comment type="caution">
    <text evidence="2">The sequence shown here is derived from an EMBL/GenBank/DDBJ whole genome shotgun (WGS) entry which is preliminary data.</text>
</comment>
<dbReference type="AlphaFoldDB" id="A0A1G4I1W8"/>
<organism evidence="2 3">
    <name type="scientific">Trypanosoma equiperdum</name>
    <dbReference type="NCBI Taxonomy" id="5694"/>
    <lineage>
        <taxon>Eukaryota</taxon>
        <taxon>Discoba</taxon>
        <taxon>Euglenozoa</taxon>
        <taxon>Kinetoplastea</taxon>
        <taxon>Metakinetoplastina</taxon>
        <taxon>Trypanosomatida</taxon>
        <taxon>Trypanosomatidae</taxon>
        <taxon>Trypanosoma</taxon>
    </lineage>
</organism>
<dbReference type="Proteomes" id="UP000195570">
    <property type="component" value="Unassembled WGS sequence"/>
</dbReference>
<feature type="region of interest" description="Disordered" evidence="1">
    <location>
        <begin position="1"/>
        <end position="299"/>
    </location>
</feature>
<feature type="compositionally biased region" description="Basic and acidic residues" evidence="1">
    <location>
        <begin position="125"/>
        <end position="140"/>
    </location>
</feature>
<sequence>MATLNNLTVGSDSDSSTEAPLAVRPDAAAAAEGAAMEGNSAPGEAAAPAGVSAGEEAAPKEGEAAADGSGTSPGGKEGEGEKTFKKISSESTTLTHAASKTDESAREATEGGDANANAAAGSSKVSKELTPREGASKSEQEQGAAAEKSAPNPGVAPPLDPAAVRSKRSSVKPSPAAVSPASREVDPNGKSTSQAGDGAEAKPSKTREKRHGTQKKSRSKRTDLEEEISLMKKAEKCGIGAGSLHDIVSVSGGDGLSPQPGSSPAKLSRSPRKMASRHGEGSKGNKNGENVSEGADGQQMPVVVDIPVPSVHKVFHTNRGDGRVVVGDISGIYTKRKRKLVNEYRTEADDKENSPQISPLTLQNVGRHIRESGGVHKGYTARRCYSSESSLFKSCVSLNTDPKTASRRKRSVRRGGGRQIERTGRALQRLNIPAYHRRLIIDMHQKGISERQAEEGSNSDDWLHTAGMGRRYSVSPERSARLGGHDRLPQRRYHSTIDGNRYGYSPRGASNDRLPERRRSKRGEDYRKEHTYKPTISKFAQALPRSDVPCHERLYSARPSVQRNKNADGEDYEAPALSPRLQEFVNNSSFELFRPHISKRARALEVEAPFYDRLHPSKEELARKRPEEPKPVPTPRVSTSRPISISPRLLARREPPPPESLPSFRPMITPRAKGVECSKPFYDRLHPSKEQRARKQKEEEPKSAPPRTSPRRAVSVSQRLLEPHQPPPYEKYDPSFRPEISPRARALERDGPFHKRLYLTPYELEEAHALHRRRQFESSCNFQPEIVELMRQNYDAKKVKRGTSKPVKAHRQRS</sequence>
<evidence type="ECO:0000313" key="3">
    <source>
        <dbReference type="Proteomes" id="UP000195570"/>
    </source>
</evidence>
<proteinExistence type="predicted"/>
<feature type="region of interest" description="Disordered" evidence="1">
    <location>
        <begin position="403"/>
        <end position="425"/>
    </location>
</feature>
<reference evidence="2" key="1">
    <citation type="submission" date="2016-09" db="EMBL/GenBank/DDBJ databases">
        <authorList>
            <person name="Hebert L."/>
            <person name="Moumen B."/>
        </authorList>
    </citation>
    <scope>NUCLEOTIDE SEQUENCE [LARGE SCALE GENOMIC DNA]</scope>
    <source>
        <strain evidence="2">OVI</strain>
    </source>
</reference>
<feature type="compositionally biased region" description="Low complexity" evidence="1">
    <location>
        <begin position="19"/>
        <end position="41"/>
    </location>
</feature>
<feature type="region of interest" description="Disordered" evidence="1">
    <location>
        <begin position="617"/>
        <end position="737"/>
    </location>
</feature>
<feature type="compositionally biased region" description="Basic residues" evidence="1">
    <location>
        <begin position="207"/>
        <end position="219"/>
    </location>
</feature>
<dbReference type="GeneID" id="92382393"/>
<name>A0A1G4I1W8_TRYEQ</name>
<feature type="compositionally biased region" description="Basic and acidic residues" evidence="1">
    <location>
        <begin position="76"/>
        <end position="88"/>
    </location>
</feature>
<feature type="compositionally biased region" description="Basic and acidic residues" evidence="1">
    <location>
        <begin position="673"/>
        <end position="702"/>
    </location>
</feature>
<dbReference type="EMBL" id="CZPT02000349">
    <property type="protein sequence ID" value="SCU65588.1"/>
    <property type="molecule type" value="Genomic_DNA"/>
</dbReference>
<feature type="compositionally biased region" description="Basic residues" evidence="1">
    <location>
        <begin position="405"/>
        <end position="416"/>
    </location>
</feature>
<feature type="compositionally biased region" description="Low complexity" evidence="1">
    <location>
        <begin position="171"/>
        <end position="182"/>
    </location>
</feature>
<feature type="compositionally biased region" description="Basic and acidic residues" evidence="1">
    <location>
        <begin position="513"/>
        <end position="531"/>
    </location>
</feature>
<dbReference type="VEuPathDB" id="TriTrypDB:TEOVI_000845900"/>
<evidence type="ECO:0000256" key="1">
    <source>
        <dbReference type="SAM" id="MobiDB-lite"/>
    </source>
</evidence>
<feature type="compositionally biased region" description="Basic and acidic residues" evidence="1">
    <location>
        <begin position="99"/>
        <end position="109"/>
    </location>
</feature>
<gene>
    <name evidence="2" type="ORF">TEOVI_000845900</name>
</gene>
<accession>A0A1G4I1W8</accession>
<feature type="region of interest" description="Disordered" evidence="1">
    <location>
        <begin position="473"/>
        <end position="531"/>
    </location>
</feature>